<dbReference type="Gene3D" id="3.40.50.1820">
    <property type="entry name" value="alpha/beta hydrolase"/>
    <property type="match status" value="1"/>
</dbReference>
<dbReference type="Pfam" id="PF12146">
    <property type="entry name" value="Hydrolase_4"/>
    <property type="match status" value="1"/>
</dbReference>
<dbReference type="RefSeq" id="WP_007184530.1">
    <property type="nucleotide sequence ID" value="NZ_AKGD01000001.1"/>
</dbReference>
<gene>
    <name evidence="2" type="ORF">WQQ_15810</name>
</gene>
<reference evidence="2 3" key="1">
    <citation type="journal article" date="2012" name="J. Bacteriol.">
        <title>Genome Sequence of n-Alkane-Degrading Hydrocarboniphaga effusa Strain AP103T (ATCC BAA-332T).</title>
        <authorList>
            <person name="Chang H.K."/>
            <person name="Zylstra G.J."/>
            <person name="Chae J.C."/>
        </authorList>
    </citation>
    <scope>NUCLEOTIDE SEQUENCE [LARGE SCALE GENOMIC DNA]</scope>
    <source>
        <strain evidence="2 3">AP103</strain>
    </source>
</reference>
<name>I7ZHS7_9GAMM</name>
<organism evidence="2 3">
    <name type="scientific">Hydrocarboniphaga effusa AP103</name>
    <dbReference type="NCBI Taxonomy" id="1172194"/>
    <lineage>
        <taxon>Bacteria</taxon>
        <taxon>Pseudomonadati</taxon>
        <taxon>Pseudomonadota</taxon>
        <taxon>Gammaproteobacteria</taxon>
        <taxon>Nevskiales</taxon>
        <taxon>Nevskiaceae</taxon>
        <taxon>Hydrocarboniphaga</taxon>
    </lineage>
</organism>
<comment type="caution">
    <text evidence="2">The sequence shown here is derived from an EMBL/GenBank/DDBJ whole genome shotgun (WGS) entry which is preliminary data.</text>
</comment>
<dbReference type="InterPro" id="IPR029058">
    <property type="entry name" value="AB_hydrolase_fold"/>
</dbReference>
<evidence type="ECO:0000313" key="3">
    <source>
        <dbReference type="Proteomes" id="UP000003704"/>
    </source>
</evidence>
<dbReference type="InterPro" id="IPR022742">
    <property type="entry name" value="Hydrolase_4"/>
</dbReference>
<dbReference type="SUPFAM" id="SSF53474">
    <property type="entry name" value="alpha/beta-Hydrolases"/>
    <property type="match status" value="1"/>
</dbReference>
<dbReference type="PANTHER" id="PTHR11614">
    <property type="entry name" value="PHOSPHOLIPASE-RELATED"/>
    <property type="match status" value="1"/>
</dbReference>
<accession>I7ZHS7</accession>
<dbReference type="EMBL" id="AKGD01000001">
    <property type="protein sequence ID" value="EIT71444.1"/>
    <property type="molecule type" value="Genomic_DNA"/>
</dbReference>
<dbReference type="InterPro" id="IPR051044">
    <property type="entry name" value="MAG_DAG_Lipase"/>
</dbReference>
<dbReference type="OrthoDB" id="9806902at2"/>
<protein>
    <recommendedName>
        <fullName evidence="1">Serine aminopeptidase S33 domain-containing protein</fullName>
    </recommendedName>
</protein>
<proteinExistence type="predicted"/>
<dbReference type="STRING" id="1172194.WQQ_15810"/>
<evidence type="ECO:0000259" key="1">
    <source>
        <dbReference type="Pfam" id="PF12146"/>
    </source>
</evidence>
<evidence type="ECO:0000313" key="2">
    <source>
        <dbReference type="EMBL" id="EIT71444.1"/>
    </source>
</evidence>
<dbReference type="Proteomes" id="UP000003704">
    <property type="component" value="Unassembled WGS sequence"/>
</dbReference>
<dbReference type="PATRIC" id="fig|1172194.4.peg.1524"/>
<dbReference type="AlphaFoldDB" id="I7ZHS7"/>
<feature type="domain" description="Serine aminopeptidase S33" evidence="1">
    <location>
        <begin position="26"/>
        <end position="288"/>
    </location>
</feature>
<sequence length="309" mass="34072">MRSIELQLPVSKSAVAFTRGWIPDEPVRGAVQIVHGMAEHGGRYEVLAHALVEAGYAVYAQDLPAHGRTARARDELGQFPGGYGWRLALQSIRCLQRELGDWHPGVPLFLYGHSMGSFLLQDYLSRHAHDLAGAVISASTADTGPMRAIGVLILKLEAMRAGLDEPSAIADLLTFRSYNRRFKPTRTAFDWLSTDAAEVDRYIADPHCGFRCSTGTWIELLEAIGRLDDRRAARVPSRLPLLLTAGEDDPVSNGAKGPKLLAERYRKAGLTDVTVKTYPGARHEPLNDHCREAVIRDVVEWMQARTPAA</sequence>
<keyword evidence="3" id="KW-1185">Reference proteome</keyword>